<organism evidence="1 2">
    <name type="scientific">Sphingomonas taxi</name>
    <dbReference type="NCBI Taxonomy" id="1549858"/>
    <lineage>
        <taxon>Bacteria</taxon>
        <taxon>Pseudomonadati</taxon>
        <taxon>Pseudomonadota</taxon>
        <taxon>Alphaproteobacteria</taxon>
        <taxon>Sphingomonadales</taxon>
        <taxon>Sphingomonadaceae</taxon>
        <taxon>Sphingomonas</taxon>
    </lineage>
</organism>
<dbReference type="AlphaFoldDB" id="A0A2W4YQ52"/>
<dbReference type="Proteomes" id="UP000249555">
    <property type="component" value="Unassembled WGS sequence"/>
</dbReference>
<sequence length="93" mass="9776">MSEIVVHRTDGEGLPIRARRGIVEPIDVRVTRLLGLALPADAGPVSQIGFDAQLGAMAAASKAALASDLACYLCLCEDIRVAPLPAEPENLVR</sequence>
<gene>
    <name evidence="1" type="ORF">DI640_13970</name>
</gene>
<evidence type="ECO:0000313" key="2">
    <source>
        <dbReference type="Proteomes" id="UP000249555"/>
    </source>
</evidence>
<accession>A0A2W4YQ52</accession>
<comment type="caution">
    <text evidence="1">The sequence shown here is derived from an EMBL/GenBank/DDBJ whole genome shotgun (WGS) entry which is preliminary data.</text>
</comment>
<dbReference type="EMBL" id="QFMX01000024">
    <property type="protein sequence ID" value="PZO71853.1"/>
    <property type="molecule type" value="Genomic_DNA"/>
</dbReference>
<protein>
    <submittedName>
        <fullName evidence="1">Uncharacterized protein</fullName>
    </submittedName>
</protein>
<proteinExistence type="predicted"/>
<reference evidence="1 2" key="1">
    <citation type="submission" date="2017-08" db="EMBL/GenBank/DDBJ databases">
        <title>Infants hospitalized years apart are colonized by the same room-sourced microbial strains.</title>
        <authorList>
            <person name="Brooks B."/>
            <person name="Olm M.R."/>
            <person name="Firek B.A."/>
            <person name="Baker R."/>
            <person name="Thomas B.C."/>
            <person name="Morowitz M.J."/>
            <person name="Banfield J.F."/>
        </authorList>
    </citation>
    <scope>NUCLEOTIDE SEQUENCE [LARGE SCALE GENOMIC DNA]</scope>
    <source>
        <strain evidence="1">S2_018_000_R3_119</strain>
    </source>
</reference>
<evidence type="ECO:0000313" key="1">
    <source>
        <dbReference type="EMBL" id="PZO71853.1"/>
    </source>
</evidence>
<name>A0A2W4YQ52_9SPHN</name>